<dbReference type="VEuPathDB" id="FungiDB:H257_00255"/>
<dbReference type="EMBL" id="KI913114">
    <property type="protein sequence ID" value="ETV88741.1"/>
    <property type="molecule type" value="Genomic_DNA"/>
</dbReference>
<dbReference type="GeneID" id="20802251"/>
<protein>
    <submittedName>
        <fullName evidence="3">Uncharacterized protein</fullName>
    </submittedName>
</protein>
<feature type="region of interest" description="Disordered" evidence="2">
    <location>
        <begin position="1"/>
        <end position="25"/>
    </location>
</feature>
<feature type="compositionally biased region" description="Basic and acidic residues" evidence="2">
    <location>
        <begin position="1"/>
        <end position="11"/>
    </location>
</feature>
<dbReference type="AlphaFoldDB" id="W4HAZ8"/>
<name>W4HAZ8_APHAT</name>
<evidence type="ECO:0000313" key="3">
    <source>
        <dbReference type="EMBL" id="ETV88741.1"/>
    </source>
</evidence>
<reference evidence="3" key="1">
    <citation type="submission" date="2013-12" db="EMBL/GenBank/DDBJ databases">
        <title>The Genome Sequence of Aphanomyces astaci APO3.</title>
        <authorList>
            <consortium name="The Broad Institute Genomics Platform"/>
            <person name="Russ C."/>
            <person name="Tyler B."/>
            <person name="van West P."/>
            <person name="Dieguez-Uribeondo J."/>
            <person name="Young S.K."/>
            <person name="Zeng Q."/>
            <person name="Gargeya S."/>
            <person name="Fitzgerald M."/>
            <person name="Abouelleil A."/>
            <person name="Alvarado L."/>
            <person name="Chapman S.B."/>
            <person name="Gainer-Dewar J."/>
            <person name="Goldberg J."/>
            <person name="Griggs A."/>
            <person name="Gujja S."/>
            <person name="Hansen M."/>
            <person name="Howarth C."/>
            <person name="Imamovic A."/>
            <person name="Ireland A."/>
            <person name="Larimer J."/>
            <person name="McCowan C."/>
            <person name="Murphy C."/>
            <person name="Pearson M."/>
            <person name="Poon T.W."/>
            <person name="Priest M."/>
            <person name="Roberts A."/>
            <person name="Saif S."/>
            <person name="Shea T."/>
            <person name="Sykes S."/>
            <person name="Wortman J."/>
            <person name="Nusbaum C."/>
            <person name="Birren B."/>
        </authorList>
    </citation>
    <scope>NUCLEOTIDE SEQUENCE [LARGE SCALE GENOMIC DNA]</scope>
    <source>
        <strain evidence="3">APO3</strain>
    </source>
</reference>
<dbReference type="RefSeq" id="XP_009821141.1">
    <property type="nucleotide sequence ID" value="XM_009822839.1"/>
</dbReference>
<organism evidence="3">
    <name type="scientific">Aphanomyces astaci</name>
    <name type="common">Crayfish plague agent</name>
    <dbReference type="NCBI Taxonomy" id="112090"/>
    <lineage>
        <taxon>Eukaryota</taxon>
        <taxon>Sar</taxon>
        <taxon>Stramenopiles</taxon>
        <taxon>Oomycota</taxon>
        <taxon>Saprolegniomycetes</taxon>
        <taxon>Saprolegniales</taxon>
        <taxon>Verrucalvaceae</taxon>
        <taxon>Aphanomyces</taxon>
    </lineage>
</organism>
<keyword evidence="1" id="KW-0175">Coiled coil</keyword>
<gene>
    <name evidence="3" type="ORF">H257_00255</name>
</gene>
<evidence type="ECO:0000256" key="1">
    <source>
        <dbReference type="SAM" id="Coils"/>
    </source>
</evidence>
<evidence type="ECO:0000256" key="2">
    <source>
        <dbReference type="SAM" id="MobiDB-lite"/>
    </source>
</evidence>
<feature type="region of interest" description="Disordered" evidence="2">
    <location>
        <begin position="37"/>
        <end position="56"/>
    </location>
</feature>
<dbReference type="OrthoDB" id="68530at2759"/>
<proteinExistence type="predicted"/>
<sequence>MSEQPLHDIRRVAMPTSPTSSILSPKSALARLQVQWSADEKPCSPRPPPHTAASSPQLTALTSLKSDEKDAVIVYLLQKVKDQKTMQDAAIQFGEEIAAKLVLEQHERNDAYEATIHALNEALHSATHHHPEVARLEAVVLELKVQLDKEQQNVQSAIKKCRRSRERERQLKMAIDPLWE</sequence>
<feature type="coiled-coil region" evidence="1">
    <location>
        <begin position="133"/>
        <end position="167"/>
    </location>
</feature>
<accession>W4HAZ8</accession>